<dbReference type="Pfam" id="PF00497">
    <property type="entry name" value="SBP_bac_3"/>
    <property type="match status" value="1"/>
</dbReference>
<evidence type="ECO:0000256" key="1">
    <source>
        <dbReference type="ARBA" id="ARBA00022729"/>
    </source>
</evidence>
<sequence length="284" mass="31568">MKVSRIIDMKKWLAGIGILGLSVLTLAACGNKSDSKVSGEKQTITVATDSDTAPFTFKKGDDFKGYDIDLVKAVFKDSDKYEVKFVTTPFDSILTGVDSGRYQIAANDFNYNEERAQKYSFSDPISRSNYAITSVEGTKYTSLDDLSGKTTEVLPGSNYAQLLENWNHANADKTPITINYASSSTGLSTRVQHIQEGKIDFILYDAISSEYIVKDQGYKLAVNKIKDDIGMKTDGLEYLLFSNDKQGKELKTFVNKRIKELKKDGTLAKLSKEYFGGDYVSDLK</sequence>
<keyword evidence="1" id="KW-0732">Signal</keyword>
<evidence type="ECO:0000259" key="2">
    <source>
        <dbReference type="SMART" id="SM00062"/>
    </source>
</evidence>
<dbReference type="Proteomes" id="UP000003697">
    <property type="component" value="Unassembled WGS sequence"/>
</dbReference>
<reference evidence="3 4" key="1">
    <citation type="submission" date="2011-01" db="EMBL/GenBank/DDBJ databases">
        <authorList>
            <person name="Muzny D."/>
            <person name="Qin X."/>
            <person name="Buhay C."/>
            <person name="Dugan-Rocha S."/>
            <person name="Ding Y."/>
            <person name="Chen G."/>
            <person name="Hawes A."/>
            <person name="Holder M."/>
            <person name="Jhangiani S."/>
            <person name="Johnson A."/>
            <person name="Khan Z."/>
            <person name="Li Z."/>
            <person name="Liu W."/>
            <person name="Liu X."/>
            <person name="Perez L."/>
            <person name="Shen H."/>
            <person name="Wang Q."/>
            <person name="Watt J."/>
            <person name="Xi L."/>
            <person name="Xin Y."/>
            <person name="Zhou J."/>
            <person name="Deng J."/>
            <person name="Jiang H."/>
            <person name="Liu Y."/>
            <person name="Qu J."/>
            <person name="Song X.-Z."/>
            <person name="Zhang L."/>
            <person name="Villasana D."/>
            <person name="Johnson A."/>
            <person name="Liu J."/>
            <person name="Liyanage D."/>
            <person name="Lorensuhewa L."/>
            <person name="Robinson T."/>
            <person name="Song A."/>
            <person name="Song B.-B."/>
            <person name="Dinh H."/>
            <person name="Thornton R."/>
            <person name="Coyle M."/>
            <person name="Francisco L."/>
            <person name="Jackson L."/>
            <person name="Javaid M."/>
            <person name="Korchina V."/>
            <person name="Kovar C."/>
            <person name="Mata R."/>
            <person name="Mathew T."/>
            <person name="Ngo R."/>
            <person name="Nguyen L."/>
            <person name="Nguyen N."/>
            <person name="Okwuonu G."/>
            <person name="Ongeri F."/>
            <person name="Pham C."/>
            <person name="Simmons D."/>
            <person name="Wilczek-Boney K."/>
            <person name="Hale W."/>
            <person name="Jakkamsetti A."/>
            <person name="Pham P."/>
            <person name="Ruth R."/>
            <person name="San Lucas F."/>
            <person name="Warren J."/>
            <person name="Zhang J."/>
            <person name="Zhao Z."/>
            <person name="Zhou C."/>
            <person name="Zhu D."/>
            <person name="Lee S."/>
            <person name="Bess C."/>
            <person name="Blankenburg K."/>
            <person name="Forbes L."/>
            <person name="Fu Q."/>
            <person name="Gubbala S."/>
            <person name="Hirani K."/>
            <person name="Jayaseelan J.C."/>
            <person name="Lara F."/>
            <person name="Munidasa M."/>
            <person name="Palculict T."/>
            <person name="Patil S."/>
            <person name="Pu L.-L."/>
            <person name="Saada N."/>
            <person name="Tang L."/>
            <person name="Weissenberger G."/>
            <person name="Zhu Y."/>
            <person name="Hemphill L."/>
            <person name="Shang Y."/>
            <person name="Youmans B."/>
            <person name="Ayvaz T."/>
            <person name="Ross M."/>
            <person name="Santibanez J."/>
            <person name="Aqrawi P."/>
            <person name="Gross S."/>
            <person name="Joshi V."/>
            <person name="Fowler G."/>
            <person name="Nazareth L."/>
            <person name="Reid J."/>
            <person name="Worley K."/>
            <person name="Petrosino J."/>
            <person name="Highlander S."/>
            <person name="Gibbs R."/>
        </authorList>
    </citation>
    <scope>NUCLEOTIDE SEQUENCE [LARGE SCALE GENOMIC DNA]</scope>
    <source>
        <strain evidence="3 4">ATCC 49124</strain>
    </source>
</reference>
<dbReference type="EMBL" id="AEVI01000012">
    <property type="protein sequence ID" value="EFX96746.1"/>
    <property type="molecule type" value="Genomic_DNA"/>
</dbReference>
<name>A0ABN0CIB8_STRVE</name>
<feature type="domain" description="Solute-binding protein family 3/N-terminal" evidence="2">
    <location>
        <begin position="43"/>
        <end position="278"/>
    </location>
</feature>
<keyword evidence="4" id="KW-1185">Reference proteome</keyword>
<dbReference type="PANTHER" id="PTHR35936:SF19">
    <property type="entry name" value="AMINO-ACID-BINDING PROTEIN YXEM-RELATED"/>
    <property type="match status" value="1"/>
</dbReference>
<accession>A0ABN0CIB8</accession>
<organism evidence="3 4">
    <name type="scientific">Streptococcus vestibularis ATCC 49124</name>
    <dbReference type="NCBI Taxonomy" id="889206"/>
    <lineage>
        <taxon>Bacteria</taxon>
        <taxon>Bacillati</taxon>
        <taxon>Bacillota</taxon>
        <taxon>Bacilli</taxon>
        <taxon>Lactobacillales</taxon>
        <taxon>Streptococcaceae</taxon>
        <taxon>Streptococcus</taxon>
    </lineage>
</organism>
<protein>
    <submittedName>
        <fullName evidence="3">ABC transporter, substrate-binding protein, family 3</fullName>
    </submittedName>
</protein>
<dbReference type="PROSITE" id="PS51257">
    <property type="entry name" value="PROKAR_LIPOPROTEIN"/>
    <property type="match status" value="1"/>
</dbReference>
<gene>
    <name evidence="3" type="ORF">HMPREF9425_0360</name>
</gene>
<proteinExistence type="predicted"/>
<dbReference type="SMART" id="SM00062">
    <property type="entry name" value="PBPb"/>
    <property type="match status" value="1"/>
</dbReference>
<dbReference type="InterPro" id="IPR001638">
    <property type="entry name" value="Solute-binding_3/MltF_N"/>
</dbReference>
<dbReference type="Gene3D" id="3.40.190.10">
    <property type="entry name" value="Periplasmic binding protein-like II"/>
    <property type="match status" value="2"/>
</dbReference>
<evidence type="ECO:0000313" key="3">
    <source>
        <dbReference type="EMBL" id="EFX96746.1"/>
    </source>
</evidence>
<dbReference type="PANTHER" id="PTHR35936">
    <property type="entry name" value="MEMBRANE-BOUND LYTIC MUREIN TRANSGLYCOSYLASE F"/>
    <property type="match status" value="1"/>
</dbReference>
<evidence type="ECO:0000313" key="4">
    <source>
        <dbReference type="Proteomes" id="UP000003697"/>
    </source>
</evidence>
<comment type="caution">
    <text evidence="3">The sequence shown here is derived from an EMBL/GenBank/DDBJ whole genome shotgun (WGS) entry which is preliminary data.</text>
</comment>
<dbReference type="SUPFAM" id="SSF53850">
    <property type="entry name" value="Periplasmic binding protein-like II"/>
    <property type="match status" value="1"/>
</dbReference>